<evidence type="ECO:0000313" key="1">
    <source>
        <dbReference type="EMBL" id="QXI88199.1"/>
    </source>
</evidence>
<keyword evidence="1" id="KW-0934">Plastid</keyword>
<dbReference type="EMBL" id="MZ158703">
    <property type="protein sequence ID" value="QXI88199.1"/>
    <property type="molecule type" value="Genomic_DNA"/>
</dbReference>
<accession>A0A8F5ANZ4</accession>
<reference evidence="1" key="1">
    <citation type="submission" date="2021-05" db="EMBL/GenBank/DDBJ databases">
        <authorList>
            <person name="Wang H."/>
            <person name="Liu F."/>
            <person name="Wang J."/>
            <person name="Chen N."/>
        </authorList>
    </citation>
    <scope>NUCLEOTIDE SEQUENCE</scope>
    <source>
        <strain evidence="1">CNS00531</strain>
    </source>
</reference>
<protein>
    <submittedName>
        <fullName evidence="1">Uncharacterized protein</fullName>
    </submittedName>
</protein>
<organism evidence="1">
    <name type="scientific">Ulva intestinalis</name>
    <name type="common">Hollow green nori</name>
    <name type="synonym">Enteromorpha intestinalis</name>
    <dbReference type="NCBI Taxonomy" id="3116"/>
    <lineage>
        <taxon>Eukaryota</taxon>
        <taxon>Viridiplantae</taxon>
        <taxon>Chlorophyta</taxon>
        <taxon>core chlorophytes</taxon>
        <taxon>Ulvophyceae</taxon>
        <taxon>OUU clade</taxon>
        <taxon>Ulvales</taxon>
        <taxon>Ulvaceae</taxon>
        <taxon>Ulva</taxon>
    </lineage>
</organism>
<proteinExistence type="predicted"/>
<sequence>MNENIKSEYSHISSCLDSIEKDVLNLVTDVNNIKADLKNLTSFSDDLKNDTKKILIAANNFENGCVRLENYLDYIQNTFFPNLEYKLVTKIELCSNSTVDKIKEEVELYGKKTENAMIENQDELMKLLNTINNKLN</sequence>
<dbReference type="AlphaFoldDB" id="A0A8F5ANZ4"/>
<keyword evidence="1" id="KW-0150">Chloroplast</keyword>
<gene>
    <name evidence="1" type="primary">orf136</name>
</gene>
<geneLocation type="chloroplast" evidence="1"/>
<name>A0A8F5ANZ4_ULVIN</name>